<evidence type="ECO:0000313" key="1">
    <source>
        <dbReference type="EMBL" id="AAD45622.1"/>
    </source>
</evidence>
<accession>Q9RAU8</accession>
<dbReference type="EMBL" id="AF080265">
    <property type="protein sequence ID" value="AAD45622.1"/>
    <property type="molecule type" value="Genomic_DNA"/>
</dbReference>
<proteinExistence type="predicted"/>
<reference evidence="1" key="1">
    <citation type="journal article" date="2000" name="Biochim. Biophys. Acta">
        <title>Cloning and expression of the genes involved in the production of and immunity against the bacteriocin lacticin RM.</title>
        <authorList>
            <person name="Yarmus M."/>
            <person name="Mett A."/>
            <person name="Shapira R."/>
        </authorList>
    </citation>
    <scope>NUCLEOTIDE SEQUENCE</scope>
</reference>
<name>Q9RAU8_LACLL</name>
<protein>
    <submittedName>
        <fullName evidence="1">LacI</fullName>
    </submittedName>
</protein>
<organism evidence="1">
    <name type="scientific">Lactococcus lactis subsp. lactis</name>
    <name type="common">Streptococcus lactis</name>
    <dbReference type="NCBI Taxonomy" id="1360"/>
    <lineage>
        <taxon>Bacteria</taxon>
        <taxon>Bacillati</taxon>
        <taxon>Bacillota</taxon>
        <taxon>Bacilli</taxon>
        <taxon>Lactobacillales</taxon>
        <taxon>Streptococcaceae</taxon>
        <taxon>Lactococcus</taxon>
    </lineage>
</organism>
<gene>
    <name evidence="1" type="primary">lacI</name>
</gene>
<sequence>MRLTNKFLMDKEIRNDNIPVIKANTNTHSTKVNAENNEGLGLSILYCFKSINLENLGRKSPTAIDKIKI</sequence>
<dbReference type="AlphaFoldDB" id="Q9RAU8"/>